<keyword evidence="1" id="KW-0812">Transmembrane</keyword>
<comment type="caution">
    <text evidence="2">The sequence shown here is derived from an EMBL/GenBank/DDBJ whole genome shotgun (WGS) entry which is preliminary data.</text>
</comment>
<gene>
    <name evidence="2" type="ORF">BCR38DRAFT_413144</name>
</gene>
<protein>
    <recommendedName>
        <fullName evidence="4">MARVEL domain-containing protein</fullName>
    </recommendedName>
</protein>
<reference evidence="2 3" key="1">
    <citation type="submission" date="2016-07" db="EMBL/GenBank/DDBJ databases">
        <title>Pervasive Adenine N6-methylation of Active Genes in Fungi.</title>
        <authorList>
            <consortium name="DOE Joint Genome Institute"/>
            <person name="Mondo S.J."/>
            <person name="Dannebaum R.O."/>
            <person name="Kuo R.C."/>
            <person name="Labutti K."/>
            <person name="Haridas S."/>
            <person name="Kuo A."/>
            <person name="Salamov A."/>
            <person name="Ahrendt S.R."/>
            <person name="Lipzen A."/>
            <person name="Sullivan W."/>
            <person name="Andreopoulos W.B."/>
            <person name="Clum A."/>
            <person name="Lindquist E."/>
            <person name="Daum C."/>
            <person name="Ramamoorthy G.K."/>
            <person name="Gryganskyi A."/>
            <person name="Culley D."/>
            <person name="Magnuson J.K."/>
            <person name="James T.Y."/>
            <person name="O'Malley M.A."/>
            <person name="Stajich J.E."/>
            <person name="Spatafora J.W."/>
            <person name="Visel A."/>
            <person name="Grigoriev I.V."/>
        </authorList>
    </citation>
    <scope>NUCLEOTIDE SEQUENCE [LARGE SCALE GENOMIC DNA]</scope>
    <source>
        <strain evidence="2 3">CBS 129021</strain>
    </source>
</reference>
<dbReference type="AlphaFoldDB" id="A0A1Y2DHW3"/>
<dbReference type="RefSeq" id="XP_040711640.1">
    <property type="nucleotide sequence ID" value="XM_040858797.1"/>
</dbReference>
<keyword evidence="1" id="KW-0472">Membrane</keyword>
<keyword evidence="1" id="KW-1133">Transmembrane helix</keyword>
<evidence type="ECO:0000256" key="1">
    <source>
        <dbReference type="SAM" id="Phobius"/>
    </source>
</evidence>
<sequence>MRKMLSTAAIAVRLFQLLLAVVVLGLWVTLTKAQINARCPPRQALAALWTESIQSFVVLTADGVSAVLYLVGDIVLPHVMKSVSSCVATDDKAKPDRLGKKIINIGCWDGDFNHQTPQNCAAIPMDLLRPACQRTQANYVFGFSGFIFAVGMFFLRHMLSHRGRTARTTQG</sequence>
<dbReference type="EMBL" id="MCFJ01000015">
    <property type="protein sequence ID" value="ORY58828.1"/>
    <property type="molecule type" value="Genomic_DNA"/>
</dbReference>
<organism evidence="2 3">
    <name type="scientific">Pseudomassariella vexata</name>
    <dbReference type="NCBI Taxonomy" id="1141098"/>
    <lineage>
        <taxon>Eukaryota</taxon>
        <taxon>Fungi</taxon>
        <taxon>Dikarya</taxon>
        <taxon>Ascomycota</taxon>
        <taxon>Pezizomycotina</taxon>
        <taxon>Sordariomycetes</taxon>
        <taxon>Xylariomycetidae</taxon>
        <taxon>Amphisphaeriales</taxon>
        <taxon>Pseudomassariaceae</taxon>
        <taxon>Pseudomassariella</taxon>
    </lineage>
</organism>
<dbReference type="Proteomes" id="UP000193689">
    <property type="component" value="Unassembled WGS sequence"/>
</dbReference>
<evidence type="ECO:0000313" key="2">
    <source>
        <dbReference type="EMBL" id="ORY58828.1"/>
    </source>
</evidence>
<evidence type="ECO:0008006" key="4">
    <source>
        <dbReference type="Google" id="ProtNLM"/>
    </source>
</evidence>
<evidence type="ECO:0000313" key="3">
    <source>
        <dbReference type="Proteomes" id="UP000193689"/>
    </source>
</evidence>
<dbReference type="STRING" id="1141098.A0A1Y2DHW3"/>
<name>A0A1Y2DHW3_9PEZI</name>
<keyword evidence="3" id="KW-1185">Reference proteome</keyword>
<dbReference type="GeneID" id="63775009"/>
<accession>A0A1Y2DHW3</accession>
<dbReference type="InParanoid" id="A0A1Y2DHW3"/>
<dbReference type="OrthoDB" id="2017497at2759"/>
<proteinExistence type="predicted"/>
<feature type="transmembrane region" description="Helical" evidence="1">
    <location>
        <begin position="137"/>
        <end position="155"/>
    </location>
</feature>